<keyword evidence="7" id="KW-0539">Nucleus</keyword>
<comment type="subcellular location">
    <subcellularLocation>
        <location evidence="2">Cytoplasm</location>
    </subcellularLocation>
    <subcellularLocation>
        <location evidence="1">Nucleus</location>
    </subcellularLocation>
</comment>
<dbReference type="Pfam" id="PF22782">
    <property type="entry name" value="SDE2"/>
    <property type="match status" value="1"/>
</dbReference>
<protein>
    <submittedName>
        <fullName evidence="12">Uncharacterized protein</fullName>
    </submittedName>
</protein>
<evidence type="ECO:0000256" key="6">
    <source>
        <dbReference type="ARBA" id="ARBA00023187"/>
    </source>
</evidence>
<evidence type="ECO:0000259" key="11">
    <source>
        <dbReference type="Pfam" id="PF22782"/>
    </source>
</evidence>
<feature type="compositionally biased region" description="Acidic residues" evidence="9">
    <location>
        <begin position="275"/>
        <end position="292"/>
    </location>
</feature>
<sequence length="310" mass="33473">MPTEIINILLTSFPGLNLPSTKSLPLPANSSINDLCSTLSSYLPSRAPKDRLILITTSNHQLDPTSSSPLSTLLSRDDTSTCALLPLRLTTRLPGGKGGFGSQLRAAGGRMQSRKKRDNGPNTSSNRALGGPRYRVIAEAKSLAEYYATQPERERTEKEEKRKRWEAIVEAAEKKQEEVRAGKGGKGKLDGKWVESKEEAEEKMREAVRRAVSNGDVEGLLREGSDVSAEGSSEGRSESEESGEGEDDEEKAGSSRGVTAGRGSKQAQSRTFFGWDEDEDMSSDDEDADESSSEGAPVMETVMGKGKAKA</sequence>
<organism evidence="12 13">
    <name type="scientific">Viridothelium virens</name>
    <name type="common">Speckled blister lichen</name>
    <name type="synonym">Trypethelium virens</name>
    <dbReference type="NCBI Taxonomy" id="1048519"/>
    <lineage>
        <taxon>Eukaryota</taxon>
        <taxon>Fungi</taxon>
        <taxon>Dikarya</taxon>
        <taxon>Ascomycota</taxon>
        <taxon>Pezizomycotina</taxon>
        <taxon>Dothideomycetes</taxon>
        <taxon>Dothideomycetes incertae sedis</taxon>
        <taxon>Trypetheliales</taxon>
        <taxon>Trypetheliaceae</taxon>
        <taxon>Viridothelium</taxon>
    </lineage>
</organism>
<feature type="compositionally biased region" description="Acidic residues" evidence="9">
    <location>
        <begin position="240"/>
        <end position="250"/>
    </location>
</feature>
<dbReference type="GO" id="GO:0005634">
    <property type="term" value="C:nucleus"/>
    <property type="evidence" value="ECO:0007669"/>
    <property type="project" value="UniProtKB-SubCell"/>
</dbReference>
<feature type="compositionally biased region" description="Basic and acidic residues" evidence="9">
    <location>
        <begin position="173"/>
        <end position="209"/>
    </location>
</feature>
<dbReference type="PANTHER" id="PTHR12786:SF1">
    <property type="entry name" value="SPLICING REGULATOR SDE2"/>
    <property type="match status" value="1"/>
</dbReference>
<keyword evidence="13" id="KW-1185">Reference proteome</keyword>
<feature type="domain" description="SDE2-like" evidence="11">
    <location>
        <begin position="95"/>
        <end position="209"/>
    </location>
</feature>
<evidence type="ECO:0000256" key="2">
    <source>
        <dbReference type="ARBA" id="ARBA00004496"/>
    </source>
</evidence>
<evidence type="ECO:0000256" key="9">
    <source>
        <dbReference type="SAM" id="MobiDB-lite"/>
    </source>
</evidence>
<keyword evidence="4" id="KW-0963">Cytoplasm</keyword>
<proteinExistence type="inferred from homology"/>
<keyword evidence="8" id="KW-0131">Cell cycle</keyword>
<evidence type="ECO:0000256" key="4">
    <source>
        <dbReference type="ARBA" id="ARBA00022490"/>
    </source>
</evidence>
<evidence type="ECO:0000313" key="13">
    <source>
        <dbReference type="Proteomes" id="UP000800092"/>
    </source>
</evidence>
<reference evidence="12" key="1">
    <citation type="journal article" date="2020" name="Stud. Mycol.">
        <title>101 Dothideomycetes genomes: a test case for predicting lifestyles and emergence of pathogens.</title>
        <authorList>
            <person name="Haridas S."/>
            <person name="Albert R."/>
            <person name="Binder M."/>
            <person name="Bloem J."/>
            <person name="Labutti K."/>
            <person name="Salamov A."/>
            <person name="Andreopoulos B."/>
            <person name="Baker S."/>
            <person name="Barry K."/>
            <person name="Bills G."/>
            <person name="Bluhm B."/>
            <person name="Cannon C."/>
            <person name="Castanera R."/>
            <person name="Culley D."/>
            <person name="Daum C."/>
            <person name="Ezra D."/>
            <person name="Gonzalez J."/>
            <person name="Henrissat B."/>
            <person name="Kuo A."/>
            <person name="Liang C."/>
            <person name="Lipzen A."/>
            <person name="Lutzoni F."/>
            <person name="Magnuson J."/>
            <person name="Mondo S."/>
            <person name="Nolan M."/>
            <person name="Ohm R."/>
            <person name="Pangilinan J."/>
            <person name="Park H.-J."/>
            <person name="Ramirez L."/>
            <person name="Alfaro M."/>
            <person name="Sun H."/>
            <person name="Tritt A."/>
            <person name="Yoshinaga Y."/>
            <person name="Zwiers L.-H."/>
            <person name="Turgeon B."/>
            <person name="Goodwin S."/>
            <person name="Spatafora J."/>
            <person name="Crous P."/>
            <person name="Grigoriev I."/>
        </authorList>
    </citation>
    <scope>NUCLEOTIDE SEQUENCE</scope>
    <source>
        <strain evidence="12">Tuck. ex Michener</strain>
    </source>
</reference>
<feature type="region of interest" description="Disordered" evidence="9">
    <location>
        <begin position="173"/>
        <end position="310"/>
    </location>
</feature>
<dbReference type="EMBL" id="ML991873">
    <property type="protein sequence ID" value="KAF2229146.1"/>
    <property type="molecule type" value="Genomic_DNA"/>
</dbReference>
<evidence type="ECO:0000256" key="3">
    <source>
        <dbReference type="ARBA" id="ARBA00008726"/>
    </source>
</evidence>
<dbReference type="InterPro" id="IPR051421">
    <property type="entry name" value="RNA_Proc_DNA_Dmg_Regulator"/>
</dbReference>
<dbReference type="OrthoDB" id="547031at2759"/>
<feature type="region of interest" description="Disordered" evidence="9">
    <location>
        <begin position="94"/>
        <end position="133"/>
    </location>
</feature>
<keyword evidence="6" id="KW-0508">mRNA splicing</keyword>
<gene>
    <name evidence="12" type="ORF">EV356DRAFT_581042</name>
</gene>
<dbReference type="GO" id="GO:0006397">
    <property type="term" value="P:mRNA processing"/>
    <property type="evidence" value="ECO:0007669"/>
    <property type="project" value="UniProtKB-KW"/>
</dbReference>
<comment type="similarity">
    <text evidence="3">Belongs to the SDE2 family.</text>
</comment>
<dbReference type="GO" id="GO:0008380">
    <property type="term" value="P:RNA splicing"/>
    <property type="evidence" value="ECO:0007669"/>
    <property type="project" value="UniProtKB-KW"/>
</dbReference>
<dbReference type="AlphaFoldDB" id="A0A6A6GTN2"/>
<dbReference type="Proteomes" id="UP000800092">
    <property type="component" value="Unassembled WGS sequence"/>
</dbReference>
<evidence type="ECO:0000256" key="7">
    <source>
        <dbReference type="ARBA" id="ARBA00023242"/>
    </source>
</evidence>
<evidence type="ECO:0000256" key="5">
    <source>
        <dbReference type="ARBA" id="ARBA00022664"/>
    </source>
</evidence>
<name>A0A6A6GTN2_VIRVR</name>
<evidence type="ECO:0000256" key="1">
    <source>
        <dbReference type="ARBA" id="ARBA00004123"/>
    </source>
</evidence>
<dbReference type="Pfam" id="PF13019">
    <property type="entry name" value="Sde2_N_Ubi_yeast"/>
    <property type="match status" value="1"/>
</dbReference>
<dbReference type="InterPro" id="IPR053822">
    <property type="entry name" value="SDE2-like_dom"/>
</dbReference>
<dbReference type="PANTHER" id="PTHR12786">
    <property type="entry name" value="SPLICING FACTOR SF3A-RELATED"/>
    <property type="match status" value="1"/>
</dbReference>
<evidence type="ECO:0000256" key="8">
    <source>
        <dbReference type="ARBA" id="ARBA00023306"/>
    </source>
</evidence>
<dbReference type="GO" id="GO:0005737">
    <property type="term" value="C:cytoplasm"/>
    <property type="evidence" value="ECO:0007669"/>
    <property type="project" value="UniProtKB-SubCell"/>
</dbReference>
<feature type="domain" description="Sde2 ubiquitin" evidence="10">
    <location>
        <begin position="6"/>
        <end position="93"/>
    </location>
</feature>
<keyword evidence="5" id="KW-0507">mRNA processing</keyword>
<evidence type="ECO:0000259" key="10">
    <source>
        <dbReference type="Pfam" id="PF13019"/>
    </source>
</evidence>
<dbReference type="InterPro" id="IPR024974">
    <property type="entry name" value="Sde2_N"/>
</dbReference>
<evidence type="ECO:0000313" key="12">
    <source>
        <dbReference type="EMBL" id="KAF2229146.1"/>
    </source>
</evidence>
<accession>A0A6A6GTN2</accession>